<sequence length="260" mass="28644">MSKPSLPTIKRLFAQTGGRCAFPGCPTPIVGKNGAIIGEICHIKARNPGGERYDAHQNEAERQGYDNLLLLCPTHHRTIDAQPEAFSVEVLLDMKARAEAASREPERPEDAFFAAALLAKLGNTIITENKGNIAINSPGAVQTGTLILKTMSNKTKILPPAGSIGADGDKRGYVKYLIDRYIQFAKAGPGRSTPFKPAIIYTSIKREFGAQWELVSLTRFAELCLYLETRIRKTSLGKVNATRGQPLFSSFEEYLRKHRK</sequence>
<evidence type="ECO:0000313" key="2">
    <source>
        <dbReference type="EMBL" id="GEN04893.1"/>
    </source>
</evidence>
<dbReference type="AlphaFoldDB" id="A0A6N3T7G2"/>
<keyword evidence="3" id="KW-1185">Reference proteome</keyword>
<reference evidence="2 4" key="2">
    <citation type="submission" date="2019-07" db="EMBL/GenBank/DDBJ databases">
        <title>Whole genome shotgun sequence of Acetobacter indonesiensis NBRC 16471.</title>
        <authorList>
            <person name="Hosoyama A."/>
            <person name="Uohara A."/>
            <person name="Ohji S."/>
            <person name="Ichikawa N."/>
        </authorList>
    </citation>
    <scope>NUCLEOTIDE SEQUENCE [LARGE SCALE GENOMIC DNA]</scope>
    <source>
        <strain evidence="2 4">NBRC 16471</strain>
    </source>
</reference>
<evidence type="ECO:0008006" key="5">
    <source>
        <dbReference type="Google" id="ProtNLM"/>
    </source>
</evidence>
<protein>
    <recommendedName>
        <fullName evidence="5">HNH endonuclease</fullName>
    </recommendedName>
</protein>
<evidence type="ECO:0000313" key="4">
    <source>
        <dbReference type="Proteomes" id="UP000321104"/>
    </source>
</evidence>
<name>A0A6N3T7G2_9PROT</name>
<gene>
    <name evidence="1" type="ORF">Abin_008_032</name>
    <name evidence="2" type="ORF">AIN02nite_29180</name>
</gene>
<reference evidence="1 3" key="1">
    <citation type="submission" date="2012-11" db="EMBL/GenBank/DDBJ databases">
        <title>Whole genome sequence of Acetobacter indonesiensis 5H-1.</title>
        <authorList>
            <person name="Azuma Y."/>
            <person name="Higashiura N."/>
            <person name="Hirakawa H."/>
            <person name="Matsushita K."/>
        </authorList>
    </citation>
    <scope>NUCLEOTIDE SEQUENCE [LARGE SCALE GENOMIC DNA]</scope>
    <source>
        <strain evidence="1 3">5H-1</strain>
    </source>
</reference>
<evidence type="ECO:0000313" key="3">
    <source>
        <dbReference type="Proteomes" id="UP000032673"/>
    </source>
</evidence>
<dbReference type="EMBL" id="BAMW01000008">
    <property type="protein sequence ID" value="GAN62526.1"/>
    <property type="molecule type" value="Genomic_DNA"/>
</dbReference>
<proteinExistence type="predicted"/>
<organism evidence="2 4">
    <name type="scientific">Acetobacter indonesiensis</name>
    <dbReference type="NCBI Taxonomy" id="104101"/>
    <lineage>
        <taxon>Bacteria</taxon>
        <taxon>Pseudomonadati</taxon>
        <taxon>Pseudomonadota</taxon>
        <taxon>Alphaproteobacteria</taxon>
        <taxon>Acetobacterales</taxon>
        <taxon>Acetobacteraceae</taxon>
        <taxon>Acetobacter</taxon>
    </lineage>
</organism>
<dbReference type="Proteomes" id="UP000321104">
    <property type="component" value="Unassembled WGS sequence"/>
</dbReference>
<dbReference type="Proteomes" id="UP000032673">
    <property type="component" value="Unassembled WGS sequence"/>
</dbReference>
<dbReference type="CDD" id="cd00085">
    <property type="entry name" value="HNHc"/>
    <property type="match status" value="1"/>
</dbReference>
<dbReference type="EMBL" id="BJXQ01000037">
    <property type="protein sequence ID" value="GEN04893.1"/>
    <property type="molecule type" value="Genomic_DNA"/>
</dbReference>
<accession>A0A6N3T7G2</accession>
<dbReference type="RefSeq" id="WP_048845067.1">
    <property type="nucleotide sequence ID" value="NZ_BAMW01000008.1"/>
</dbReference>
<evidence type="ECO:0000313" key="1">
    <source>
        <dbReference type="EMBL" id="GAN62526.1"/>
    </source>
</evidence>
<dbReference type="InterPro" id="IPR003615">
    <property type="entry name" value="HNH_nuc"/>
</dbReference>
<comment type="caution">
    <text evidence="2">The sequence shown here is derived from an EMBL/GenBank/DDBJ whole genome shotgun (WGS) entry which is preliminary data.</text>
</comment>